<dbReference type="AlphaFoldDB" id="A0AAU2HB10"/>
<dbReference type="InterPro" id="IPR018961">
    <property type="entry name" value="DnaJ_homolog_subfam-C_membr-28"/>
</dbReference>
<evidence type="ECO:0000313" key="2">
    <source>
        <dbReference type="EMBL" id="WTU44490.1"/>
    </source>
</evidence>
<organism evidence="2">
    <name type="scientific">Streptomyces sp. NBC_00060</name>
    <dbReference type="NCBI Taxonomy" id="2975636"/>
    <lineage>
        <taxon>Bacteria</taxon>
        <taxon>Bacillati</taxon>
        <taxon>Actinomycetota</taxon>
        <taxon>Actinomycetes</taxon>
        <taxon>Kitasatosporales</taxon>
        <taxon>Streptomycetaceae</taxon>
        <taxon>Streptomyces</taxon>
    </lineage>
</organism>
<evidence type="ECO:0000259" key="1">
    <source>
        <dbReference type="Pfam" id="PF09350"/>
    </source>
</evidence>
<proteinExistence type="predicted"/>
<protein>
    <submittedName>
        <fullName evidence="2">DUF1992 domain-containing protein</fullName>
    </submittedName>
</protein>
<sequence>MTERKPPGISVESWVDKQIREAQERGEFAALPGFGKPLPDAAQPYDEMWWIRQKMAREGVTAMLPPALALRKEIEDALATAAKAPSERAVRALLEPLNEKIAAMLRQPPPGPLLGREPIDVDEAVREWREARRQA</sequence>
<feature type="domain" description="DnaJ homologue subfamily C member 28 conserved" evidence="1">
    <location>
        <begin position="14"/>
        <end position="80"/>
    </location>
</feature>
<accession>A0AAU2HB10</accession>
<gene>
    <name evidence="2" type="ORF">OHV25_35350</name>
</gene>
<name>A0AAU2HB10_9ACTN</name>
<reference evidence="2" key="1">
    <citation type="submission" date="2022-10" db="EMBL/GenBank/DDBJ databases">
        <title>The complete genomes of actinobacterial strains from the NBC collection.</title>
        <authorList>
            <person name="Joergensen T.S."/>
            <person name="Alvarez Arevalo M."/>
            <person name="Sterndorff E.B."/>
            <person name="Faurdal D."/>
            <person name="Vuksanovic O."/>
            <person name="Mourched A.-S."/>
            <person name="Charusanti P."/>
            <person name="Shaw S."/>
            <person name="Blin K."/>
            <person name="Weber T."/>
        </authorList>
    </citation>
    <scope>NUCLEOTIDE SEQUENCE</scope>
    <source>
        <strain evidence="2">NBC_00060</strain>
    </source>
</reference>
<dbReference type="EMBL" id="CP108253">
    <property type="protein sequence ID" value="WTU44490.1"/>
    <property type="molecule type" value="Genomic_DNA"/>
</dbReference>
<dbReference type="Pfam" id="PF09350">
    <property type="entry name" value="DJC28_CD"/>
    <property type="match status" value="1"/>
</dbReference>